<evidence type="ECO:0000259" key="7">
    <source>
        <dbReference type="Pfam" id="PF03725"/>
    </source>
</evidence>
<dbReference type="GO" id="GO:0034475">
    <property type="term" value="P:U4 snRNA 3'-end processing"/>
    <property type="evidence" value="ECO:0007669"/>
    <property type="project" value="TreeGrafter"/>
</dbReference>
<evidence type="ECO:0000256" key="1">
    <source>
        <dbReference type="ARBA" id="ARBA00004496"/>
    </source>
</evidence>
<dbReference type="GO" id="GO:0071038">
    <property type="term" value="P:TRAMP-dependent tRNA surveillance pathway"/>
    <property type="evidence" value="ECO:0007669"/>
    <property type="project" value="TreeGrafter"/>
</dbReference>
<dbReference type="GO" id="GO:0000467">
    <property type="term" value="P:exonucleolytic trimming to generate mature 3'-end of 5.8S rRNA from tricistronic rRNA transcript (SSU-rRNA, 5.8S rRNA, LSU-rRNA)"/>
    <property type="evidence" value="ECO:0007669"/>
    <property type="project" value="TreeGrafter"/>
</dbReference>
<dbReference type="Gene3D" id="3.30.230.70">
    <property type="entry name" value="GHMP Kinase, N-terminal domain"/>
    <property type="match status" value="3"/>
</dbReference>
<evidence type="ECO:0000256" key="2">
    <source>
        <dbReference type="ARBA" id="ARBA00004604"/>
    </source>
</evidence>
<dbReference type="EMBL" id="AMZH03002202">
    <property type="protein sequence ID" value="RRT76406.1"/>
    <property type="molecule type" value="Genomic_DNA"/>
</dbReference>
<dbReference type="Proteomes" id="UP000287651">
    <property type="component" value="Unassembled WGS sequence"/>
</dbReference>
<proteinExistence type="inferred from homology"/>
<dbReference type="InterPro" id="IPR036345">
    <property type="entry name" value="ExoRNase_PH_dom2_sf"/>
</dbReference>
<dbReference type="InterPro" id="IPR015847">
    <property type="entry name" value="ExoRNase_PH_dom2"/>
</dbReference>
<keyword evidence="5" id="KW-0271">Exosome</keyword>
<dbReference type="AlphaFoldDB" id="A0A427AJP1"/>
<dbReference type="GO" id="GO:0034476">
    <property type="term" value="P:U5 snRNA 3'-end processing"/>
    <property type="evidence" value="ECO:0007669"/>
    <property type="project" value="TreeGrafter"/>
</dbReference>
<evidence type="ECO:0000256" key="4">
    <source>
        <dbReference type="ARBA" id="ARBA00022490"/>
    </source>
</evidence>
<comment type="subcellular location">
    <subcellularLocation>
        <location evidence="1">Cytoplasm</location>
    </subcellularLocation>
    <subcellularLocation>
        <location evidence="2">Nucleus</location>
        <location evidence="2">Nucleolus</location>
    </subcellularLocation>
</comment>
<dbReference type="GO" id="GO:0000176">
    <property type="term" value="C:nuclear exosome (RNase complex)"/>
    <property type="evidence" value="ECO:0007669"/>
    <property type="project" value="TreeGrafter"/>
</dbReference>
<evidence type="ECO:0000313" key="9">
    <source>
        <dbReference type="Proteomes" id="UP000287651"/>
    </source>
</evidence>
<organism evidence="8 9">
    <name type="scientific">Ensete ventricosum</name>
    <name type="common">Abyssinian banana</name>
    <name type="synonym">Musa ensete</name>
    <dbReference type="NCBI Taxonomy" id="4639"/>
    <lineage>
        <taxon>Eukaryota</taxon>
        <taxon>Viridiplantae</taxon>
        <taxon>Streptophyta</taxon>
        <taxon>Embryophyta</taxon>
        <taxon>Tracheophyta</taxon>
        <taxon>Spermatophyta</taxon>
        <taxon>Magnoliopsida</taxon>
        <taxon>Liliopsida</taxon>
        <taxon>Zingiberales</taxon>
        <taxon>Musaceae</taxon>
        <taxon>Ensete</taxon>
    </lineage>
</organism>
<protein>
    <recommendedName>
        <fullName evidence="6">Ribosomal RNA-processing protein 42</fullName>
    </recommendedName>
</protein>
<dbReference type="InterPro" id="IPR020568">
    <property type="entry name" value="Ribosomal_Su5_D2-typ_SF"/>
</dbReference>
<evidence type="ECO:0000256" key="6">
    <source>
        <dbReference type="ARBA" id="ARBA00042523"/>
    </source>
</evidence>
<dbReference type="InterPro" id="IPR027408">
    <property type="entry name" value="PNPase/RNase_PH_dom_sf"/>
</dbReference>
<dbReference type="GO" id="GO:0000177">
    <property type="term" value="C:cytoplasmic exosome (RNase complex)"/>
    <property type="evidence" value="ECO:0007669"/>
    <property type="project" value="TreeGrafter"/>
</dbReference>
<dbReference type="GO" id="GO:0034473">
    <property type="term" value="P:U1 snRNA 3'-end processing"/>
    <property type="evidence" value="ECO:0007669"/>
    <property type="project" value="TreeGrafter"/>
</dbReference>
<dbReference type="GO" id="GO:0071028">
    <property type="term" value="P:nuclear mRNA surveillance"/>
    <property type="evidence" value="ECO:0007669"/>
    <property type="project" value="TreeGrafter"/>
</dbReference>
<dbReference type="PANTHER" id="PTHR11097">
    <property type="entry name" value="EXOSOME COMPLEX EXONUCLEASE RIBOSOMAL RNA PROCESSING PROTEIN"/>
    <property type="match status" value="1"/>
</dbReference>
<dbReference type="GO" id="GO:0005730">
    <property type="term" value="C:nucleolus"/>
    <property type="evidence" value="ECO:0007669"/>
    <property type="project" value="UniProtKB-SubCell"/>
</dbReference>
<dbReference type="GO" id="GO:0071035">
    <property type="term" value="P:nuclear polyadenylation-dependent rRNA catabolic process"/>
    <property type="evidence" value="ECO:0007669"/>
    <property type="project" value="TreeGrafter"/>
</dbReference>
<comment type="similarity">
    <text evidence="3">Belongs to the RNase PH family.</text>
</comment>
<accession>A0A427AJP1</accession>
<evidence type="ECO:0000256" key="5">
    <source>
        <dbReference type="ARBA" id="ARBA00022835"/>
    </source>
</evidence>
<dbReference type="GO" id="GO:0016075">
    <property type="term" value="P:rRNA catabolic process"/>
    <property type="evidence" value="ECO:0007669"/>
    <property type="project" value="TreeGrafter"/>
</dbReference>
<dbReference type="Pfam" id="PF03725">
    <property type="entry name" value="RNase_PH_C"/>
    <property type="match status" value="1"/>
</dbReference>
<evidence type="ECO:0000256" key="3">
    <source>
        <dbReference type="ARBA" id="ARBA00006678"/>
    </source>
</evidence>
<dbReference type="GO" id="GO:0035925">
    <property type="term" value="F:mRNA 3'-UTR AU-rich region binding"/>
    <property type="evidence" value="ECO:0007669"/>
    <property type="project" value="TreeGrafter"/>
</dbReference>
<dbReference type="InterPro" id="IPR050590">
    <property type="entry name" value="Exosome_comp_Rrp42_subfam"/>
</dbReference>
<dbReference type="SUPFAM" id="SSF54211">
    <property type="entry name" value="Ribosomal protein S5 domain 2-like"/>
    <property type="match status" value="1"/>
</dbReference>
<evidence type="ECO:0000313" key="8">
    <source>
        <dbReference type="EMBL" id="RRT76406.1"/>
    </source>
</evidence>
<reference evidence="8 9" key="1">
    <citation type="journal article" date="2014" name="Agronomy (Basel)">
        <title>A Draft Genome Sequence for Ensete ventricosum, the Drought-Tolerant Tree Against Hunger.</title>
        <authorList>
            <person name="Harrison J."/>
            <person name="Moore K.A."/>
            <person name="Paszkiewicz K."/>
            <person name="Jones T."/>
            <person name="Grant M."/>
            <person name="Ambacheew D."/>
            <person name="Muzemil S."/>
            <person name="Studholme D.J."/>
        </authorList>
    </citation>
    <scope>NUCLEOTIDE SEQUENCE [LARGE SCALE GENOMIC DNA]</scope>
</reference>
<gene>
    <name evidence="8" type="ORF">B296_00017564</name>
</gene>
<keyword evidence="4" id="KW-0963">Cytoplasm</keyword>
<comment type="caution">
    <text evidence="8">The sequence shown here is derived from an EMBL/GenBank/DDBJ whole genome shotgun (WGS) entry which is preliminary data.</text>
</comment>
<sequence>METRLLTRLQALVSLSLSPLPGRPLTRLCCPAPTKCSFSSHRRRIHSSLSPLDPRCLAVCRSDVFAAASCSTAASKRTLWFGFLFATGWGGDLAHTACSSPPSRLRISLSHRRTLVGSATVIEGEKHFIRGGIAQDLRTDGRQRLHYRPISVETGVIPQVKKLGKPHPLQPDKGKCMSGAGIDLSSLVIVEGKVCWDLYIDGLVVSSDGNLLDALAAAIKVGRHYIVDATSEEESQMSSAVSISVNQHGHICGLTKRGGAGLDPSVILDMISVAKHVGEQLMSILDSEIAAAEASAEDQ</sequence>
<dbReference type="SUPFAM" id="SSF55666">
    <property type="entry name" value="Ribonuclease PH domain 2-like"/>
    <property type="match status" value="1"/>
</dbReference>
<name>A0A427AJP1_ENSVE</name>
<feature type="domain" description="Exoribonuclease phosphorolytic" evidence="7">
    <location>
        <begin position="219"/>
        <end position="275"/>
    </location>
</feature>
<dbReference type="PANTHER" id="PTHR11097:SF8">
    <property type="entry name" value="EXOSOME COMPLEX COMPONENT RRP42"/>
    <property type="match status" value="1"/>
</dbReference>